<dbReference type="AlphaFoldDB" id="S8D4D4"/>
<organism evidence="4 5">
    <name type="scientific">Genlisea aurea</name>
    <dbReference type="NCBI Taxonomy" id="192259"/>
    <lineage>
        <taxon>Eukaryota</taxon>
        <taxon>Viridiplantae</taxon>
        <taxon>Streptophyta</taxon>
        <taxon>Embryophyta</taxon>
        <taxon>Tracheophyta</taxon>
        <taxon>Spermatophyta</taxon>
        <taxon>Magnoliopsida</taxon>
        <taxon>eudicotyledons</taxon>
        <taxon>Gunneridae</taxon>
        <taxon>Pentapetalae</taxon>
        <taxon>asterids</taxon>
        <taxon>lamiids</taxon>
        <taxon>Lamiales</taxon>
        <taxon>Lentibulariaceae</taxon>
        <taxon>Genlisea</taxon>
    </lineage>
</organism>
<evidence type="ECO:0000256" key="2">
    <source>
        <dbReference type="ARBA" id="ARBA00022737"/>
    </source>
</evidence>
<protein>
    <recommendedName>
        <fullName evidence="6">Pentacotripeptide-repeat region of PRORP domain-containing protein</fullName>
    </recommendedName>
</protein>
<dbReference type="Pfam" id="PF01535">
    <property type="entry name" value="PPR"/>
    <property type="match status" value="1"/>
</dbReference>
<dbReference type="EMBL" id="AUSU01000921">
    <property type="protein sequence ID" value="EPS72236.1"/>
    <property type="molecule type" value="Genomic_DNA"/>
</dbReference>
<feature type="repeat" description="PPR" evidence="3">
    <location>
        <begin position="156"/>
        <end position="190"/>
    </location>
</feature>
<keyword evidence="5" id="KW-1185">Reference proteome</keyword>
<proteinExistence type="inferred from homology"/>
<dbReference type="Proteomes" id="UP000015453">
    <property type="component" value="Unassembled WGS sequence"/>
</dbReference>
<feature type="non-terminal residue" evidence="4">
    <location>
        <position position="455"/>
    </location>
</feature>
<evidence type="ECO:0000256" key="3">
    <source>
        <dbReference type="PROSITE-ProRule" id="PRU00708"/>
    </source>
</evidence>
<dbReference type="GO" id="GO:0005739">
    <property type="term" value="C:mitochondrion"/>
    <property type="evidence" value="ECO:0007669"/>
    <property type="project" value="TreeGrafter"/>
</dbReference>
<keyword evidence="2" id="KW-0677">Repeat</keyword>
<dbReference type="GO" id="GO:0003729">
    <property type="term" value="F:mRNA binding"/>
    <property type="evidence" value="ECO:0007669"/>
    <property type="project" value="UniProtKB-ARBA"/>
</dbReference>
<evidence type="ECO:0008006" key="6">
    <source>
        <dbReference type="Google" id="ProtNLM"/>
    </source>
</evidence>
<evidence type="ECO:0000313" key="4">
    <source>
        <dbReference type="EMBL" id="EPS72236.1"/>
    </source>
</evidence>
<dbReference type="OrthoDB" id="1717827at2759"/>
<reference evidence="4 5" key="1">
    <citation type="journal article" date="2013" name="BMC Genomics">
        <title>The miniature genome of a carnivorous plant Genlisea aurea contains a low number of genes and short non-coding sequences.</title>
        <authorList>
            <person name="Leushkin E.V."/>
            <person name="Sutormin R.A."/>
            <person name="Nabieva E.R."/>
            <person name="Penin A.A."/>
            <person name="Kondrashov A.S."/>
            <person name="Logacheva M.D."/>
        </authorList>
    </citation>
    <scope>NUCLEOTIDE SEQUENCE [LARGE SCALE GENOMIC DNA]</scope>
</reference>
<comment type="similarity">
    <text evidence="1">Belongs to the PPR family. P subfamily.</text>
</comment>
<dbReference type="NCBIfam" id="TIGR00756">
    <property type="entry name" value="PPR"/>
    <property type="match status" value="1"/>
</dbReference>
<feature type="non-terminal residue" evidence="4">
    <location>
        <position position="1"/>
    </location>
</feature>
<dbReference type="PANTHER" id="PTHR45717:SF8">
    <property type="entry name" value="OS01G0301000 PROTEIN"/>
    <property type="match status" value="1"/>
</dbReference>
<accession>S8D4D4</accession>
<dbReference type="Pfam" id="PF13041">
    <property type="entry name" value="PPR_2"/>
    <property type="match status" value="1"/>
</dbReference>
<evidence type="ECO:0000256" key="1">
    <source>
        <dbReference type="ARBA" id="ARBA00007626"/>
    </source>
</evidence>
<dbReference type="InterPro" id="IPR011990">
    <property type="entry name" value="TPR-like_helical_dom_sf"/>
</dbReference>
<dbReference type="Gene3D" id="1.25.40.10">
    <property type="entry name" value="Tetratricopeptide repeat domain"/>
    <property type="match status" value="2"/>
</dbReference>
<evidence type="ECO:0000313" key="5">
    <source>
        <dbReference type="Proteomes" id="UP000015453"/>
    </source>
</evidence>
<gene>
    <name evidence="4" type="ORF">M569_02523</name>
</gene>
<dbReference type="PROSITE" id="PS51375">
    <property type="entry name" value="PPR"/>
    <property type="match status" value="1"/>
</dbReference>
<comment type="caution">
    <text evidence="4">The sequence shown here is derived from an EMBL/GenBank/DDBJ whole genome shotgun (WGS) entry which is preliminary data.</text>
</comment>
<name>S8D4D4_9LAMI</name>
<sequence length="455" mass="52949">IRRFSSASTATALKKIPSRSEGRLYPRLSALGNRRGTVASTLNAYVREGNRVLKHDLDFCIHQLRRYKRYHHALEIVEWMRFRKFNFKLRDHAVNLELIGRVKGIAEAEDYFNALPPSDKVPCTYGALFNCYCIEKLIHKSQSLFTKMVQEKMMLTASPWNCLMSMYLRLDMPDKAIILRKQMQEMNVRPDSFTFNLLMNAFSSSNDIEGVERVYEETKLLNGGKLCNWMTYSNLAVAYISGNQQGKAKLALKKLEETLQMDRRYDREAFHFLISLYARLSDVENVVRVWELLKSSSRVVTNKSYLIMLQALRNLDDLKGMQQCFEEWESICTSYDIRLVNTMVATYLKHDMLDRARALLPRVLHGSKGPFFNTWDMFMLFFIEHGDADLAISMMDVASPKVKGGDWNPEPEAFERFLTDRDKILDINLVKELYESVKKMASKDSPAYKYLLHVY</sequence>
<dbReference type="InterPro" id="IPR002885">
    <property type="entry name" value="PPR_rpt"/>
</dbReference>
<dbReference type="SUPFAM" id="SSF48452">
    <property type="entry name" value="TPR-like"/>
    <property type="match status" value="1"/>
</dbReference>
<dbReference type="PANTHER" id="PTHR45717">
    <property type="entry name" value="OS12G0527900 PROTEIN"/>
    <property type="match status" value="1"/>
</dbReference>